<keyword evidence="10" id="KW-0239">DNA-directed DNA polymerase</keyword>
<organism evidence="10 11">
    <name type="scientific">Sporothrix eucalyptigena</name>
    <dbReference type="NCBI Taxonomy" id="1812306"/>
    <lineage>
        <taxon>Eukaryota</taxon>
        <taxon>Fungi</taxon>
        <taxon>Dikarya</taxon>
        <taxon>Ascomycota</taxon>
        <taxon>Pezizomycotina</taxon>
        <taxon>Sordariomycetes</taxon>
        <taxon>Sordariomycetidae</taxon>
        <taxon>Ophiostomatales</taxon>
        <taxon>Ophiostomataceae</taxon>
        <taxon>Sporothrix</taxon>
    </lineage>
</organism>
<evidence type="ECO:0000256" key="3">
    <source>
        <dbReference type="ARBA" id="ARBA00016011"/>
    </source>
</evidence>
<keyword evidence="10" id="KW-0808">Transferase</keyword>
<dbReference type="InterPro" id="IPR016266">
    <property type="entry name" value="POLE2"/>
</dbReference>
<comment type="similarity">
    <text evidence="2">Belongs to the DNA polymerase epsilon subunit B family.</text>
</comment>
<dbReference type="PANTHER" id="PTHR12708">
    <property type="entry name" value="DNA POLYMERASE EPSILON SUBUNIT B"/>
    <property type="match status" value="1"/>
</dbReference>
<dbReference type="InterPro" id="IPR007185">
    <property type="entry name" value="DNA_pol_a/d/e_bsu"/>
</dbReference>
<keyword evidence="11" id="KW-1185">Reference proteome</keyword>
<evidence type="ECO:0000259" key="9">
    <source>
        <dbReference type="Pfam" id="PF04042"/>
    </source>
</evidence>
<proteinExistence type="inferred from homology"/>
<evidence type="ECO:0000256" key="7">
    <source>
        <dbReference type="ARBA" id="ARBA00032930"/>
    </source>
</evidence>
<reference evidence="10 11" key="1">
    <citation type="submission" date="2024-01" db="EMBL/GenBank/DDBJ databases">
        <authorList>
            <person name="Allen C."/>
            <person name="Tagirdzhanova G."/>
        </authorList>
    </citation>
    <scope>NUCLEOTIDE SEQUENCE [LARGE SCALE GENOMIC DNA]</scope>
</reference>
<evidence type="ECO:0000313" key="11">
    <source>
        <dbReference type="Proteomes" id="UP001642482"/>
    </source>
</evidence>
<evidence type="ECO:0000256" key="2">
    <source>
        <dbReference type="ARBA" id="ARBA00009560"/>
    </source>
</evidence>
<protein>
    <recommendedName>
        <fullName evidence="3">DNA polymerase epsilon subunit B</fullName>
    </recommendedName>
    <alternativeName>
        <fullName evidence="7">DNA polymerase II subunit 2</fullName>
    </alternativeName>
</protein>
<dbReference type="Pfam" id="PF04042">
    <property type="entry name" value="DNA_pol_E_B"/>
    <property type="match status" value="1"/>
</dbReference>
<name>A0ABP0D1D1_9PEZI</name>
<feature type="compositionally biased region" description="Acidic residues" evidence="8">
    <location>
        <begin position="825"/>
        <end position="836"/>
    </location>
</feature>
<dbReference type="GO" id="GO:0003887">
    <property type="term" value="F:DNA-directed DNA polymerase activity"/>
    <property type="evidence" value="ECO:0007669"/>
    <property type="project" value="UniProtKB-KW"/>
</dbReference>
<dbReference type="EMBL" id="CAWUHD010000217">
    <property type="protein sequence ID" value="CAK7238212.1"/>
    <property type="molecule type" value="Genomic_DNA"/>
</dbReference>
<sequence>MTGDAVSSEATAAKLSPRKQRQSKPLADTFFAALNAGDAEDVTSTPSAPTPAAALLSSQAPFSSSPAFATPLHPIRPFVPGEARSAAATVFATTVSAATKPTILPIILPPATLRPLAFRTFTKKHSLTLKSSALQDLATFIGRHCGSGWREEGLAERVLEETAKSWKNRNCGFIVDGASTELNEILKTLEGNMSGGRIVVVGTGGNGASKAKGNASAAAAANSGAVARLREGANNNLLRGGIVRQNSLLLDSTREADITNTRLGLRPSISSLGGNGGMPLLTREDSQASIGVSGLDMEDNEDEDGDDDDLLDPRRWLKVVGAFEQPRMVYNVGKKHFERRVYVKARHTPGQPTNRVHREVSKPSLLPNATHKTALFRNRFNVIHQRLLRNEMFQSSAVAEARAVSGLQRGGSNAIAGATHRITPVANLLGRHGSHHMLLGMLVVLPTGSLSICDMTASITLDLSNAVAIPEDSAWFTPGMIVLVDGVYEEEEEAAGRGLNGATGVGGTIGGRFQAFFIGQPPSETRRAALGISGPEGGSGAGVGDHTIGGGFGWIDFMGVGSHRAVGARMRKLEQRFLLRQRHQHRQQRLRLRQEQQQQLLTGSQDGENEADASQTVQNETQVDDGNDNEPPPPARQRVVLLGELNLDQPRTLQALRKVLGLYAAEPEGSTPVAFVLTGNFVEHAVMARGGSGGSIEYKEYFDALASALADYPTLLQSSTFVFVPGDNDGWVSSFSGGAAVPLPRKAVPELFTSRVRRAFAAANAEVIDASNNRVAGEAVWTTNPSRLSLFGPNHEIAVFRDDISSRLRRTAVRLTKPATTTTDPEAEAPEADASEVIEIAEAPPTASQDNMDVDGSADTPADTQTSQAAPLSTPAIKSAIPYDIQTARKLVKTILDQGFLAPFKQSLRPVHWDFAGALHLYPLPTALVLVDTTAPPFCVTYEGCHVMNPGSLLVAGRRGAARWIEYEVGRLGKLRECSF</sequence>
<keyword evidence="4" id="KW-0235">DNA replication</keyword>
<evidence type="ECO:0000313" key="10">
    <source>
        <dbReference type="EMBL" id="CAK7238212.1"/>
    </source>
</evidence>
<evidence type="ECO:0000256" key="6">
    <source>
        <dbReference type="ARBA" id="ARBA00023242"/>
    </source>
</evidence>
<comment type="caution">
    <text evidence="10">The sequence shown here is derived from an EMBL/GenBank/DDBJ whole genome shotgun (WGS) entry which is preliminary data.</text>
</comment>
<dbReference type="Proteomes" id="UP001642482">
    <property type="component" value="Unassembled WGS sequence"/>
</dbReference>
<comment type="subcellular location">
    <subcellularLocation>
        <location evidence="1">Nucleus</location>
    </subcellularLocation>
</comment>
<keyword evidence="5" id="KW-0238">DNA-binding</keyword>
<feature type="region of interest" description="Disordered" evidence="8">
    <location>
        <begin position="815"/>
        <end position="873"/>
    </location>
</feature>
<feature type="region of interest" description="Disordered" evidence="8">
    <location>
        <begin position="588"/>
        <end position="636"/>
    </location>
</feature>
<accession>A0ABP0D1D1</accession>
<keyword evidence="6" id="KW-0539">Nucleus</keyword>
<evidence type="ECO:0000256" key="4">
    <source>
        <dbReference type="ARBA" id="ARBA00022705"/>
    </source>
</evidence>
<feature type="domain" description="DNA polymerase alpha/delta/epsilon subunit B" evidence="9">
    <location>
        <begin position="639"/>
        <end position="939"/>
    </location>
</feature>
<feature type="compositionally biased region" description="Polar residues" evidence="8">
    <location>
        <begin position="862"/>
        <end position="871"/>
    </location>
</feature>
<keyword evidence="10" id="KW-0548">Nucleotidyltransferase</keyword>
<evidence type="ECO:0000256" key="1">
    <source>
        <dbReference type="ARBA" id="ARBA00004123"/>
    </source>
</evidence>
<feature type="region of interest" description="Disordered" evidence="8">
    <location>
        <begin position="1"/>
        <end position="26"/>
    </location>
</feature>
<feature type="compositionally biased region" description="Polar residues" evidence="8">
    <location>
        <begin position="602"/>
        <end position="621"/>
    </location>
</feature>
<dbReference type="PANTHER" id="PTHR12708:SF0">
    <property type="entry name" value="DNA POLYMERASE EPSILON SUBUNIT 2"/>
    <property type="match status" value="1"/>
</dbReference>
<evidence type="ECO:0000256" key="8">
    <source>
        <dbReference type="SAM" id="MobiDB-lite"/>
    </source>
</evidence>
<gene>
    <name evidence="10" type="primary">DPB2</name>
    <name evidence="10" type="ORF">SEUCBS140593_010438</name>
</gene>
<evidence type="ECO:0000256" key="5">
    <source>
        <dbReference type="ARBA" id="ARBA00023125"/>
    </source>
</evidence>